<evidence type="ECO:0000259" key="1">
    <source>
        <dbReference type="Pfam" id="PF05699"/>
    </source>
</evidence>
<keyword evidence="3" id="KW-1185">Reference proteome</keyword>
<feature type="domain" description="HAT C-terminal dimerisation" evidence="1">
    <location>
        <begin position="19"/>
        <end position="77"/>
    </location>
</feature>
<dbReference type="PANTHER" id="PTHR45913">
    <property type="entry name" value="EPM2A-INTERACTING PROTEIN 1"/>
    <property type="match status" value="1"/>
</dbReference>
<proteinExistence type="predicted"/>
<evidence type="ECO:0000313" key="2">
    <source>
        <dbReference type="EMBL" id="KAJ7319932.1"/>
    </source>
</evidence>
<accession>A0A9Q0XMZ4</accession>
<protein>
    <recommendedName>
        <fullName evidence="1">HAT C-terminal dimerisation domain-containing protein</fullName>
    </recommendedName>
</protein>
<name>A0A9Q0XMZ4_9SAUR</name>
<sequence length="101" mass="11902">MIELREDDRLKSLLKEGHITFWRAVPTEKYPCVKRAALKLLSMFSSTYVCEKLFSTLKHVKSKHRSILTDTHVKELLRVATTEYKPDLQKITENKRCQKSH</sequence>
<organism evidence="2 3">
    <name type="scientific">Phrynocephalus forsythii</name>
    <dbReference type="NCBI Taxonomy" id="171643"/>
    <lineage>
        <taxon>Eukaryota</taxon>
        <taxon>Metazoa</taxon>
        <taxon>Chordata</taxon>
        <taxon>Craniata</taxon>
        <taxon>Vertebrata</taxon>
        <taxon>Euteleostomi</taxon>
        <taxon>Lepidosauria</taxon>
        <taxon>Squamata</taxon>
        <taxon>Bifurcata</taxon>
        <taxon>Unidentata</taxon>
        <taxon>Episquamata</taxon>
        <taxon>Toxicofera</taxon>
        <taxon>Iguania</taxon>
        <taxon>Acrodonta</taxon>
        <taxon>Agamidae</taxon>
        <taxon>Agaminae</taxon>
        <taxon>Phrynocephalus</taxon>
    </lineage>
</organism>
<gene>
    <name evidence="2" type="ORF">JRQ81_019443</name>
</gene>
<dbReference type="InterPro" id="IPR008906">
    <property type="entry name" value="HATC_C_dom"/>
</dbReference>
<reference evidence="2" key="1">
    <citation type="journal article" date="2023" name="DNA Res.">
        <title>Chromosome-level genome assembly of Phrynocephalus forsythii using third-generation DNA sequencing and Hi-C analysis.</title>
        <authorList>
            <person name="Qi Y."/>
            <person name="Zhao W."/>
            <person name="Zhao Y."/>
            <person name="Niu C."/>
            <person name="Cao S."/>
            <person name="Zhang Y."/>
        </authorList>
    </citation>
    <scope>NUCLEOTIDE SEQUENCE</scope>
    <source>
        <tissue evidence="2">Muscle</tissue>
    </source>
</reference>
<dbReference type="EMBL" id="JAPFRF010000010">
    <property type="protein sequence ID" value="KAJ7319932.1"/>
    <property type="molecule type" value="Genomic_DNA"/>
</dbReference>
<dbReference type="Proteomes" id="UP001142489">
    <property type="component" value="Unassembled WGS sequence"/>
</dbReference>
<dbReference type="Pfam" id="PF05699">
    <property type="entry name" value="Dimer_Tnp_hAT"/>
    <property type="match status" value="1"/>
</dbReference>
<dbReference type="AlphaFoldDB" id="A0A9Q0XMZ4"/>
<dbReference type="InterPro" id="IPR012337">
    <property type="entry name" value="RNaseH-like_sf"/>
</dbReference>
<dbReference type="OrthoDB" id="10061052at2759"/>
<dbReference type="PANTHER" id="PTHR45913:SF5">
    <property type="entry name" value="GENERAL TRANSCRIPTION FACTOR II-I REPEAT DOMAIN-CONTAINING PROTEIN 2A-LIKE PROTEIN"/>
    <property type="match status" value="1"/>
</dbReference>
<dbReference type="GO" id="GO:0046983">
    <property type="term" value="F:protein dimerization activity"/>
    <property type="evidence" value="ECO:0007669"/>
    <property type="project" value="InterPro"/>
</dbReference>
<evidence type="ECO:0000313" key="3">
    <source>
        <dbReference type="Proteomes" id="UP001142489"/>
    </source>
</evidence>
<comment type="caution">
    <text evidence="2">The sequence shown here is derived from an EMBL/GenBank/DDBJ whole genome shotgun (WGS) entry which is preliminary data.</text>
</comment>
<dbReference type="SUPFAM" id="SSF53098">
    <property type="entry name" value="Ribonuclease H-like"/>
    <property type="match status" value="1"/>
</dbReference>